<sequence length="116" mass="12491">MCGLPTVRALHRWLAPSEGVFKINTDASVNDSRGCGLGMVIQNWKGEVMVLGSHCLCSNLQVDEAEAAATVFGLTTALEMGFNDIILEFDSLVLEANMVAHGLANYAFVLEGVEQF</sequence>
<accession>A0ABQ9KE26</accession>
<evidence type="ECO:0000259" key="1">
    <source>
        <dbReference type="Pfam" id="PF13456"/>
    </source>
</evidence>
<proteinExistence type="predicted"/>
<dbReference type="PANTHER" id="PTHR47074">
    <property type="entry name" value="BNAC02G40300D PROTEIN"/>
    <property type="match status" value="1"/>
</dbReference>
<dbReference type="PANTHER" id="PTHR47074:SF21">
    <property type="entry name" value="RNASE H TYPE-1 DOMAIN-CONTAINING PROTEIN"/>
    <property type="match status" value="1"/>
</dbReference>
<gene>
    <name evidence="2" type="ORF">P3X46_032308</name>
</gene>
<evidence type="ECO:0000313" key="3">
    <source>
        <dbReference type="Proteomes" id="UP001174677"/>
    </source>
</evidence>
<organism evidence="2 3">
    <name type="scientific">Hevea brasiliensis</name>
    <name type="common">Para rubber tree</name>
    <name type="synonym">Siphonia brasiliensis</name>
    <dbReference type="NCBI Taxonomy" id="3981"/>
    <lineage>
        <taxon>Eukaryota</taxon>
        <taxon>Viridiplantae</taxon>
        <taxon>Streptophyta</taxon>
        <taxon>Embryophyta</taxon>
        <taxon>Tracheophyta</taxon>
        <taxon>Spermatophyta</taxon>
        <taxon>Magnoliopsida</taxon>
        <taxon>eudicotyledons</taxon>
        <taxon>Gunneridae</taxon>
        <taxon>Pentapetalae</taxon>
        <taxon>rosids</taxon>
        <taxon>fabids</taxon>
        <taxon>Malpighiales</taxon>
        <taxon>Euphorbiaceae</taxon>
        <taxon>Crotonoideae</taxon>
        <taxon>Micrandreae</taxon>
        <taxon>Hevea</taxon>
    </lineage>
</organism>
<dbReference type="InterPro" id="IPR052929">
    <property type="entry name" value="RNase_H-like_EbsB-rel"/>
</dbReference>
<keyword evidence="3" id="KW-1185">Reference proteome</keyword>
<dbReference type="InterPro" id="IPR036397">
    <property type="entry name" value="RNaseH_sf"/>
</dbReference>
<dbReference type="InterPro" id="IPR002156">
    <property type="entry name" value="RNaseH_domain"/>
</dbReference>
<dbReference type="SUPFAM" id="SSF53098">
    <property type="entry name" value="Ribonuclease H-like"/>
    <property type="match status" value="1"/>
</dbReference>
<dbReference type="Pfam" id="PF13456">
    <property type="entry name" value="RVT_3"/>
    <property type="match status" value="1"/>
</dbReference>
<reference evidence="2 3" key="1">
    <citation type="journal article" date="2023" name="Plant Biotechnol. J.">
        <title>Chromosome-level wild Hevea brasiliensis genome provides new tools for genomic-assisted breeding and valuable loci to elevate rubber yield.</title>
        <authorList>
            <person name="Cheng H."/>
            <person name="Song X."/>
            <person name="Hu Y."/>
            <person name="Wu T."/>
            <person name="Yang Q."/>
            <person name="An Z."/>
            <person name="Feng S."/>
            <person name="Deng Z."/>
            <person name="Wu W."/>
            <person name="Zeng X."/>
            <person name="Tu M."/>
            <person name="Wang X."/>
            <person name="Huang H."/>
        </authorList>
    </citation>
    <scope>NUCLEOTIDE SEQUENCE [LARGE SCALE GENOMIC DNA]</scope>
    <source>
        <strain evidence="2">MT/VB/25A 57/8</strain>
    </source>
</reference>
<evidence type="ECO:0000313" key="2">
    <source>
        <dbReference type="EMBL" id="KAJ9135089.1"/>
    </source>
</evidence>
<dbReference type="EMBL" id="JARPOI010000018">
    <property type="protein sequence ID" value="KAJ9135089.1"/>
    <property type="molecule type" value="Genomic_DNA"/>
</dbReference>
<feature type="domain" description="RNase H type-1" evidence="1">
    <location>
        <begin position="24"/>
        <end position="96"/>
    </location>
</feature>
<dbReference type="InterPro" id="IPR012337">
    <property type="entry name" value="RNaseH-like_sf"/>
</dbReference>
<name>A0ABQ9KE26_HEVBR</name>
<comment type="caution">
    <text evidence="2">The sequence shown here is derived from an EMBL/GenBank/DDBJ whole genome shotgun (WGS) entry which is preliminary data.</text>
</comment>
<dbReference type="Proteomes" id="UP001174677">
    <property type="component" value="Chromosome 18"/>
</dbReference>
<protein>
    <recommendedName>
        <fullName evidence="1">RNase H type-1 domain-containing protein</fullName>
    </recommendedName>
</protein>
<dbReference type="Gene3D" id="3.30.420.10">
    <property type="entry name" value="Ribonuclease H-like superfamily/Ribonuclease H"/>
    <property type="match status" value="1"/>
</dbReference>